<accession>A0A9R1WUN2</accession>
<evidence type="ECO:0000313" key="3">
    <source>
        <dbReference type="EMBL" id="KAJ0188241.1"/>
    </source>
</evidence>
<proteinExistence type="predicted"/>
<organism evidence="3 4">
    <name type="scientific">Lactuca sativa</name>
    <name type="common">Garden lettuce</name>
    <dbReference type="NCBI Taxonomy" id="4236"/>
    <lineage>
        <taxon>Eukaryota</taxon>
        <taxon>Viridiplantae</taxon>
        <taxon>Streptophyta</taxon>
        <taxon>Embryophyta</taxon>
        <taxon>Tracheophyta</taxon>
        <taxon>Spermatophyta</taxon>
        <taxon>Magnoliopsida</taxon>
        <taxon>eudicotyledons</taxon>
        <taxon>Gunneridae</taxon>
        <taxon>Pentapetalae</taxon>
        <taxon>asterids</taxon>
        <taxon>campanulids</taxon>
        <taxon>Asterales</taxon>
        <taxon>Asteraceae</taxon>
        <taxon>Cichorioideae</taxon>
        <taxon>Cichorieae</taxon>
        <taxon>Lactucinae</taxon>
        <taxon>Lactuca</taxon>
    </lineage>
</organism>
<name>A0A9R1WUN2_LACSA</name>
<protein>
    <recommendedName>
        <fullName evidence="2">Retrotransposon gag domain-containing protein</fullName>
    </recommendedName>
</protein>
<keyword evidence="4" id="KW-1185">Reference proteome</keyword>
<evidence type="ECO:0000256" key="1">
    <source>
        <dbReference type="SAM" id="MobiDB-lite"/>
    </source>
</evidence>
<dbReference type="PANTHER" id="PTHR35046:SF23">
    <property type="entry name" value="NUCLEOTIDYLTRANSFERASE, RIBONUCLEASE H"/>
    <property type="match status" value="1"/>
</dbReference>
<dbReference type="PANTHER" id="PTHR35046">
    <property type="entry name" value="ZINC KNUCKLE (CCHC-TYPE) FAMILY PROTEIN"/>
    <property type="match status" value="1"/>
</dbReference>
<dbReference type="EMBL" id="NBSK02000009">
    <property type="protein sequence ID" value="KAJ0188241.1"/>
    <property type="molecule type" value="Genomic_DNA"/>
</dbReference>
<dbReference type="Pfam" id="PF03732">
    <property type="entry name" value="Retrotrans_gag"/>
    <property type="match status" value="1"/>
</dbReference>
<reference evidence="3 4" key="1">
    <citation type="journal article" date="2017" name="Nat. Commun.">
        <title>Genome assembly with in vitro proximity ligation data and whole-genome triplication in lettuce.</title>
        <authorList>
            <person name="Reyes-Chin-Wo S."/>
            <person name="Wang Z."/>
            <person name="Yang X."/>
            <person name="Kozik A."/>
            <person name="Arikit S."/>
            <person name="Song C."/>
            <person name="Xia L."/>
            <person name="Froenicke L."/>
            <person name="Lavelle D.O."/>
            <person name="Truco M.J."/>
            <person name="Xia R."/>
            <person name="Zhu S."/>
            <person name="Xu C."/>
            <person name="Xu H."/>
            <person name="Xu X."/>
            <person name="Cox K."/>
            <person name="Korf I."/>
            <person name="Meyers B.C."/>
            <person name="Michelmore R.W."/>
        </authorList>
    </citation>
    <scope>NUCLEOTIDE SEQUENCE [LARGE SCALE GENOMIC DNA]</scope>
    <source>
        <strain evidence="4">cv. Salinas</strain>
        <tissue evidence="3">Seedlings</tissue>
    </source>
</reference>
<evidence type="ECO:0000313" key="4">
    <source>
        <dbReference type="Proteomes" id="UP000235145"/>
    </source>
</evidence>
<evidence type="ECO:0000259" key="2">
    <source>
        <dbReference type="Pfam" id="PF03732"/>
    </source>
</evidence>
<dbReference type="InterPro" id="IPR005162">
    <property type="entry name" value="Retrotrans_gag_dom"/>
</dbReference>
<dbReference type="AlphaFoldDB" id="A0A9R1WUN2"/>
<gene>
    <name evidence="3" type="ORF">LSAT_V11C900503100</name>
</gene>
<feature type="region of interest" description="Disordered" evidence="1">
    <location>
        <begin position="45"/>
        <end position="70"/>
    </location>
</feature>
<sequence>MGDRGGRRYGNPRRFAGRVNEEHQRNPLDIEEIARLQQRVRDLEMQHEECSEEDDGDYANNPFAHGGNPFEQRERKTDPFQHLGIKIGVPEFDGKADPDVFLDWLQIVEYVFDLRDISDEYKVKLIALKLPKYASMWWETVKKKRNREGNSKKDEETFAGRFLPPNFHQEAFLDYHNVAQRSSTVEAIISEFDRLRIRCGVEREEEQIIARFFGALKSEIANFVCNTPIFKYRLNEK</sequence>
<dbReference type="Proteomes" id="UP000235145">
    <property type="component" value="Unassembled WGS sequence"/>
</dbReference>
<feature type="domain" description="Retrotransposon gag" evidence="2">
    <location>
        <begin position="125"/>
        <end position="217"/>
    </location>
</feature>
<feature type="region of interest" description="Disordered" evidence="1">
    <location>
        <begin position="1"/>
        <end position="26"/>
    </location>
</feature>
<comment type="caution">
    <text evidence="3">The sequence shown here is derived from an EMBL/GenBank/DDBJ whole genome shotgun (WGS) entry which is preliminary data.</text>
</comment>